<dbReference type="InterPro" id="IPR022694">
    <property type="entry name" value="3-OHacyl-CoA_DH"/>
</dbReference>
<dbReference type="FunFam" id="3.40.50.720:FF:000009">
    <property type="entry name" value="Fatty oxidation complex, alpha subunit"/>
    <property type="match status" value="1"/>
</dbReference>
<protein>
    <submittedName>
        <fullName evidence="5">3-hydroxyacyl-CoA dehydrogenase</fullName>
    </submittedName>
</protein>
<sequence>MEFSKVGIIGAGTMGSGIATSLAQQGVSVCLVDTTADAVARGKAAAKKFYDRAAEKGKMSADDAAACDGRISTSTDLAALSDCGLIIEAIFEEQSVKEELFGRLNAHLKPETVVATNTSALQVSDLAEAVDDPTRFLGLHYFNPAAINPIVEVVKGAKTNQAIYDKCLEFCRQTAKKPIACKDSFGFAINRFFVPYSNEAVRLLDEGVGTTAQIDRVARESMGIAAGPFLVANLVKPKIMFHAQRNLGPHGAFYTLAKTLAEKGDTDYEFEIGDDASADAAADKVIADRLMAATFFPVLQELDEDVATAADIDMGAGLALRFGKAPCELMDELGKEEVARIVSYVTETYGHPMPASIDKVGSLRS</sequence>
<dbReference type="InterPro" id="IPR036291">
    <property type="entry name" value="NAD(P)-bd_dom_sf"/>
</dbReference>
<dbReference type="Gene3D" id="1.10.1040.50">
    <property type="match status" value="1"/>
</dbReference>
<accession>A0A437QPY2</accession>
<dbReference type="GO" id="GO:0016616">
    <property type="term" value="F:oxidoreductase activity, acting on the CH-OH group of donors, NAD or NADP as acceptor"/>
    <property type="evidence" value="ECO:0007669"/>
    <property type="project" value="InterPro"/>
</dbReference>
<feature type="site" description="Important for catalytic activity" evidence="2">
    <location>
        <position position="140"/>
    </location>
</feature>
<evidence type="ECO:0000256" key="2">
    <source>
        <dbReference type="PIRSR" id="PIRSR000105-1"/>
    </source>
</evidence>
<dbReference type="InterPro" id="IPR006180">
    <property type="entry name" value="3-OHacyl-CoA_DH_CS"/>
</dbReference>
<keyword evidence="1" id="KW-0560">Oxidoreductase</keyword>
<dbReference type="PIRSF" id="PIRSF000105">
    <property type="entry name" value="HCDH"/>
    <property type="match status" value="1"/>
</dbReference>
<keyword evidence="6" id="KW-1185">Reference proteome</keyword>
<comment type="caution">
    <text evidence="5">The sequence shown here is derived from an EMBL/GenBank/DDBJ whole genome shotgun (WGS) entry which is preliminary data.</text>
</comment>
<dbReference type="Proteomes" id="UP000287447">
    <property type="component" value="Unassembled WGS sequence"/>
</dbReference>
<evidence type="ECO:0000256" key="1">
    <source>
        <dbReference type="ARBA" id="ARBA00023002"/>
    </source>
</evidence>
<dbReference type="Gene3D" id="3.40.50.720">
    <property type="entry name" value="NAD(P)-binding Rossmann-like Domain"/>
    <property type="match status" value="1"/>
</dbReference>
<dbReference type="InterPro" id="IPR006108">
    <property type="entry name" value="3HC_DH_C"/>
</dbReference>
<evidence type="ECO:0000313" key="5">
    <source>
        <dbReference type="EMBL" id="RVU36583.1"/>
    </source>
</evidence>
<dbReference type="InterPro" id="IPR008927">
    <property type="entry name" value="6-PGluconate_DH-like_C_sf"/>
</dbReference>
<reference evidence="6" key="1">
    <citation type="submission" date="2019-01" db="EMBL/GenBank/DDBJ databases">
        <title>Gri0909 isolated from a small marine red alga.</title>
        <authorList>
            <person name="Kim J."/>
            <person name="Jeong S.E."/>
            <person name="Jeon C.O."/>
        </authorList>
    </citation>
    <scope>NUCLEOTIDE SEQUENCE [LARGE SCALE GENOMIC DNA]</scope>
    <source>
        <strain evidence="6">Gri0909</strain>
    </source>
</reference>
<dbReference type="PROSITE" id="PS00067">
    <property type="entry name" value="3HCDH"/>
    <property type="match status" value="1"/>
</dbReference>
<evidence type="ECO:0000313" key="6">
    <source>
        <dbReference type="Proteomes" id="UP000287447"/>
    </source>
</evidence>
<dbReference type="AlphaFoldDB" id="A0A437QPY2"/>
<evidence type="ECO:0000259" key="3">
    <source>
        <dbReference type="Pfam" id="PF00725"/>
    </source>
</evidence>
<dbReference type="PANTHER" id="PTHR48075">
    <property type="entry name" value="3-HYDROXYACYL-COA DEHYDROGENASE FAMILY PROTEIN"/>
    <property type="match status" value="1"/>
</dbReference>
<feature type="domain" description="3-hydroxyacyl-CoA dehydrogenase NAD binding" evidence="4">
    <location>
        <begin position="5"/>
        <end position="183"/>
    </location>
</feature>
<organism evidence="5 6">
    <name type="scientific">Hwanghaeella grinnelliae</name>
    <dbReference type="NCBI Taxonomy" id="2500179"/>
    <lineage>
        <taxon>Bacteria</taxon>
        <taxon>Pseudomonadati</taxon>
        <taxon>Pseudomonadota</taxon>
        <taxon>Alphaproteobacteria</taxon>
        <taxon>Rhodospirillales</taxon>
        <taxon>Rhodospirillaceae</taxon>
        <taxon>Hwanghaeella</taxon>
    </lineage>
</organism>
<dbReference type="InterPro" id="IPR006176">
    <property type="entry name" value="3-OHacyl-CoA_DH_NAD-bd"/>
</dbReference>
<dbReference type="EMBL" id="SADE01000002">
    <property type="protein sequence ID" value="RVU36583.1"/>
    <property type="molecule type" value="Genomic_DNA"/>
</dbReference>
<dbReference type="OrthoDB" id="9803287at2"/>
<proteinExistence type="predicted"/>
<dbReference type="GO" id="GO:0006631">
    <property type="term" value="P:fatty acid metabolic process"/>
    <property type="evidence" value="ECO:0007669"/>
    <property type="project" value="InterPro"/>
</dbReference>
<dbReference type="PANTHER" id="PTHR48075:SF5">
    <property type="entry name" value="3-HYDROXYBUTYRYL-COA DEHYDROGENASE"/>
    <property type="match status" value="1"/>
</dbReference>
<dbReference type="GO" id="GO:0070403">
    <property type="term" value="F:NAD+ binding"/>
    <property type="evidence" value="ECO:0007669"/>
    <property type="project" value="InterPro"/>
</dbReference>
<dbReference type="RefSeq" id="WP_127766059.1">
    <property type="nucleotide sequence ID" value="NZ_SADE01000002.1"/>
</dbReference>
<dbReference type="Pfam" id="PF02737">
    <property type="entry name" value="3HCDH_N"/>
    <property type="match status" value="1"/>
</dbReference>
<evidence type="ECO:0000259" key="4">
    <source>
        <dbReference type="Pfam" id="PF02737"/>
    </source>
</evidence>
<feature type="domain" description="3-hydroxyacyl-CoA dehydrogenase C-terminal" evidence="3">
    <location>
        <begin position="186"/>
        <end position="247"/>
    </location>
</feature>
<dbReference type="SUPFAM" id="SSF48179">
    <property type="entry name" value="6-phosphogluconate dehydrogenase C-terminal domain-like"/>
    <property type="match status" value="2"/>
</dbReference>
<dbReference type="Pfam" id="PF00725">
    <property type="entry name" value="3HCDH"/>
    <property type="match status" value="1"/>
</dbReference>
<name>A0A437QPY2_9PROT</name>
<gene>
    <name evidence="5" type="ORF">EOI86_15470</name>
</gene>
<dbReference type="SUPFAM" id="SSF51735">
    <property type="entry name" value="NAD(P)-binding Rossmann-fold domains"/>
    <property type="match status" value="1"/>
</dbReference>